<dbReference type="InterPro" id="IPR001087">
    <property type="entry name" value="GDSL"/>
</dbReference>
<keyword evidence="3" id="KW-1185">Reference proteome</keyword>
<sequence>MTHGGWGASLAHFYSRQADVVLQGYAGWNSRQALQVLPTVFSKDAPVQPSLVIVYFGGNDSCRPHHYCLSLHVPLSDYTEDMRQIGLYIRLPSSQCENARRFYMVVCQTGLELSLFGSFCTRTNEACRVYSNACIETCNELSR</sequence>
<dbReference type="PANTHER" id="PTHR14209">
    <property type="entry name" value="ISOAMYL ACETATE-HYDROLYZING ESTERASE 1"/>
    <property type="match status" value="1"/>
</dbReference>
<dbReference type="Pfam" id="PF00657">
    <property type="entry name" value="Lipase_GDSL"/>
    <property type="match status" value="1"/>
</dbReference>
<dbReference type="Proteomes" id="UP001210211">
    <property type="component" value="Unassembled WGS sequence"/>
</dbReference>
<evidence type="ECO:0000256" key="1">
    <source>
        <dbReference type="ARBA" id="ARBA00008668"/>
    </source>
</evidence>
<dbReference type="AlphaFoldDB" id="A0AAD5WA68"/>
<proteinExistence type="inferred from homology"/>
<comment type="caution">
    <text evidence="2">The sequence shown here is derived from an EMBL/GenBank/DDBJ whole genome shotgun (WGS) entry which is preliminary data.</text>
</comment>
<evidence type="ECO:0000313" key="2">
    <source>
        <dbReference type="EMBL" id="KAJ3684088.1"/>
    </source>
</evidence>
<dbReference type="SUPFAM" id="SSF52266">
    <property type="entry name" value="SGNH hydrolase"/>
    <property type="match status" value="1"/>
</dbReference>
<protein>
    <recommendedName>
        <fullName evidence="4">SGNH hydrolase-type esterase domain-containing protein</fullName>
    </recommendedName>
</protein>
<gene>
    <name evidence="2" type="ORF">LUZ61_013252</name>
</gene>
<dbReference type="InterPro" id="IPR045136">
    <property type="entry name" value="Iah1-like"/>
</dbReference>
<organism evidence="2 3">
    <name type="scientific">Rhynchospora tenuis</name>
    <dbReference type="NCBI Taxonomy" id="198213"/>
    <lineage>
        <taxon>Eukaryota</taxon>
        <taxon>Viridiplantae</taxon>
        <taxon>Streptophyta</taxon>
        <taxon>Embryophyta</taxon>
        <taxon>Tracheophyta</taxon>
        <taxon>Spermatophyta</taxon>
        <taxon>Magnoliopsida</taxon>
        <taxon>Liliopsida</taxon>
        <taxon>Poales</taxon>
        <taxon>Cyperaceae</taxon>
        <taxon>Cyperoideae</taxon>
        <taxon>Rhynchosporeae</taxon>
        <taxon>Rhynchospora</taxon>
    </lineage>
</organism>
<dbReference type="Gene3D" id="3.40.50.1110">
    <property type="entry name" value="SGNH hydrolase"/>
    <property type="match status" value="1"/>
</dbReference>
<dbReference type="EMBL" id="JAMRDG010000002">
    <property type="protein sequence ID" value="KAJ3684088.1"/>
    <property type="molecule type" value="Genomic_DNA"/>
</dbReference>
<dbReference type="GO" id="GO:0016788">
    <property type="term" value="F:hydrolase activity, acting on ester bonds"/>
    <property type="evidence" value="ECO:0007669"/>
    <property type="project" value="InterPro"/>
</dbReference>
<name>A0AAD5WA68_9POAL</name>
<comment type="similarity">
    <text evidence="1">Belongs to the 'GDSL' lipolytic enzyme family.</text>
</comment>
<dbReference type="PANTHER" id="PTHR14209:SF9">
    <property type="entry name" value="GDSL ESTERASE_LIPASE CPRD49"/>
    <property type="match status" value="1"/>
</dbReference>
<accession>A0AAD5WA68</accession>
<reference evidence="2 3" key="1">
    <citation type="journal article" date="2022" name="Cell">
        <title>Repeat-based holocentromeres influence genome architecture and karyotype evolution.</title>
        <authorList>
            <person name="Hofstatter P.G."/>
            <person name="Thangavel G."/>
            <person name="Lux T."/>
            <person name="Neumann P."/>
            <person name="Vondrak T."/>
            <person name="Novak P."/>
            <person name="Zhang M."/>
            <person name="Costa L."/>
            <person name="Castellani M."/>
            <person name="Scott A."/>
            <person name="Toegelov H."/>
            <person name="Fuchs J."/>
            <person name="Mata-Sucre Y."/>
            <person name="Dias Y."/>
            <person name="Vanzela A.L.L."/>
            <person name="Huettel B."/>
            <person name="Almeida C.C.S."/>
            <person name="Simkova H."/>
            <person name="Souza G."/>
            <person name="Pedrosa-Harand A."/>
            <person name="Macas J."/>
            <person name="Mayer K.F.X."/>
            <person name="Houben A."/>
            <person name="Marques A."/>
        </authorList>
    </citation>
    <scope>NUCLEOTIDE SEQUENCE [LARGE SCALE GENOMIC DNA]</scope>
    <source>
        <strain evidence="2">RhyTen1mFocal</strain>
    </source>
</reference>
<evidence type="ECO:0008006" key="4">
    <source>
        <dbReference type="Google" id="ProtNLM"/>
    </source>
</evidence>
<dbReference type="InterPro" id="IPR036514">
    <property type="entry name" value="SGNH_hydro_sf"/>
</dbReference>
<evidence type="ECO:0000313" key="3">
    <source>
        <dbReference type="Proteomes" id="UP001210211"/>
    </source>
</evidence>